<organism evidence="2 3">
    <name type="scientific">Brassica cretica</name>
    <name type="common">Mustard</name>
    <dbReference type="NCBI Taxonomy" id="69181"/>
    <lineage>
        <taxon>Eukaryota</taxon>
        <taxon>Viridiplantae</taxon>
        <taxon>Streptophyta</taxon>
        <taxon>Embryophyta</taxon>
        <taxon>Tracheophyta</taxon>
        <taxon>Spermatophyta</taxon>
        <taxon>Magnoliopsida</taxon>
        <taxon>eudicotyledons</taxon>
        <taxon>Gunneridae</taxon>
        <taxon>Pentapetalae</taxon>
        <taxon>rosids</taxon>
        <taxon>malvids</taxon>
        <taxon>Brassicales</taxon>
        <taxon>Brassicaceae</taxon>
        <taxon>Brassiceae</taxon>
        <taxon>Brassica</taxon>
    </lineage>
</organism>
<comment type="caution">
    <text evidence="2">The sequence shown here is derived from an EMBL/GenBank/DDBJ whole genome shotgun (WGS) entry which is preliminary data.</text>
</comment>
<evidence type="ECO:0000313" key="3">
    <source>
        <dbReference type="Proteomes" id="UP000712600"/>
    </source>
</evidence>
<feature type="compositionally biased region" description="Basic and acidic residues" evidence="1">
    <location>
        <begin position="20"/>
        <end position="44"/>
    </location>
</feature>
<sequence length="156" mass="17297">MVEYLCGGRVLGDMDRSKSFEVRGGRRIDRRESSTTGSKHDGKSRNQTKNPNFGIMEVFDEAEGSGNIYRQGPKSGQLTEKLEVARCMGSERGVNHLTSRVSPEARGVTVHGSSTCSMTCRSTRWIDQARASHVEHEVPPHMRPEPCEATHGRPLT</sequence>
<feature type="region of interest" description="Disordered" evidence="1">
    <location>
        <begin position="134"/>
        <end position="156"/>
    </location>
</feature>
<proteinExistence type="predicted"/>
<feature type="region of interest" description="Disordered" evidence="1">
    <location>
        <begin position="20"/>
        <end position="53"/>
    </location>
</feature>
<gene>
    <name evidence="2" type="ORF">F2Q69_00046117</name>
</gene>
<dbReference type="Proteomes" id="UP000712600">
    <property type="component" value="Unassembled WGS sequence"/>
</dbReference>
<accession>A0A8S9PWW1</accession>
<evidence type="ECO:0000313" key="2">
    <source>
        <dbReference type="EMBL" id="KAF3524151.1"/>
    </source>
</evidence>
<reference evidence="2" key="1">
    <citation type="submission" date="2019-12" db="EMBL/GenBank/DDBJ databases">
        <title>Genome sequencing and annotation of Brassica cretica.</title>
        <authorList>
            <person name="Studholme D.J."/>
            <person name="Sarris P."/>
        </authorList>
    </citation>
    <scope>NUCLEOTIDE SEQUENCE</scope>
    <source>
        <strain evidence="2">PFS-109/04</strain>
        <tissue evidence="2">Leaf</tissue>
    </source>
</reference>
<dbReference type="AlphaFoldDB" id="A0A8S9PWW1"/>
<dbReference type="EMBL" id="QGKX02001347">
    <property type="protein sequence ID" value="KAF3524151.1"/>
    <property type="molecule type" value="Genomic_DNA"/>
</dbReference>
<evidence type="ECO:0000256" key="1">
    <source>
        <dbReference type="SAM" id="MobiDB-lite"/>
    </source>
</evidence>
<name>A0A8S9PWW1_BRACR</name>
<protein>
    <submittedName>
        <fullName evidence="2">Uncharacterized protein</fullName>
    </submittedName>
</protein>